<dbReference type="AlphaFoldDB" id="A0AAE3AMI2"/>
<sequence>MGFRCTPPTKDPVATLAYKPWTLAIKPFQVAPQTWYVAGQTWVGCYLIDTGDGLILIDTAIIESLYMLVDSIYRLGYKPEDIKMILISHAHFDHCGGARAMKELTGAPLYMSKEDWEFMKACPDETIAIDKDDHPQPFELDGFFSDDEPICLGNVEIRTMLTPGHTVGCTSFFWTVTNPANGEKYVVGMHGGVGANTMNNEYYATSHYLTPDLRERFLNDAEKVRNIHVDIALPSHPNQIEIVDRAGQYTDESQPFLDDTIWAQFVDERVRQVRAVMEKENEK</sequence>
<dbReference type="InterPro" id="IPR001279">
    <property type="entry name" value="Metallo-B-lactamas"/>
</dbReference>
<dbReference type="GO" id="GO:0016787">
    <property type="term" value="F:hydrolase activity"/>
    <property type="evidence" value="ECO:0007669"/>
    <property type="project" value="UniProtKB-KW"/>
</dbReference>
<name>A0AAE3AMI2_9FIRM</name>
<dbReference type="RefSeq" id="WP_308451071.1">
    <property type="nucleotide sequence ID" value="NZ_JAJEPU010000013.1"/>
</dbReference>
<keyword evidence="8" id="KW-1185">Reference proteome</keyword>
<organism evidence="7 8">
    <name type="scientific">Brotaphodocola catenula</name>
    <dbReference type="NCBI Taxonomy" id="2885361"/>
    <lineage>
        <taxon>Bacteria</taxon>
        <taxon>Bacillati</taxon>
        <taxon>Bacillota</taxon>
        <taxon>Clostridia</taxon>
        <taxon>Lachnospirales</taxon>
        <taxon>Lachnospiraceae</taxon>
        <taxon>Brotaphodocola</taxon>
    </lineage>
</organism>
<evidence type="ECO:0000256" key="3">
    <source>
        <dbReference type="ARBA" id="ARBA00022723"/>
    </source>
</evidence>
<evidence type="ECO:0000259" key="6">
    <source>
        <dbReference type="SMART" id="SM00849"/>
    </source>
</evidence>
<accession>A0AAE3AMI2</accession>
<dbReference type="InterPro" id="IPR036866">
    <property type="entry name" value="RibonucZ/Hydroxyglut_hydro"/>
</dbReference>
<dbReference type="GO" id="GO:0046872">
    <property type="term" value="F:metal ion binding"/>
    <property type="evidence" value="ECO:0007669"/>
    <property type="project" value="UniProtKB-KW"/>
</dbReference>
<comment type="caution">
    <text evidence="7">The sequence shown here is derived from an EMBL/GenBank/DDBJ whole genome shotgun (WGS) entry which is preliminary data.</text>
</comment>
<dbReference type="PANTHER" id="PTHR42978">
    <property type="entry name" value="QUORUM-QUENCHING LACTONASE YTNP-RELATED-RELATED"/>
    <property type="match status" value="1"/>
</dbReference>
<evidence type="ECO:0000313" key="8">
    <source>
        <dbReference type="Proteomes" id="UP001198962"/>
    </source>
</evidence>
<comment type="cofactor">
    <cofactor evidence="1">
        <name>Zn(2+)</name>
        <dbReference type="ChEBI" id="CHEBI:29105"/>
    </cofactor>
</comment>
<evidence type="ECO:0000313" key="7">
    <source>
        <dbReference type="EMBL" id="MCC2164429.1"/>
    </source>
</evidence>
<evidence type="ECO:0000256" key="4">
    <source>
        <dbReference type="ARBA" id="ARBA00022801"/>
    </source>
</evidence>
<dbReference type="Pfam" id="PF00753">
    <property type="entry name" value="Lactamase_B"/>
    <property type="match status" value="1"/>
</dbReference>
<comment type="similarity">
    <text evidence="2">Belongs to the metallo-beta-lactamase superfamily.</text>
</comment>
<dbReference type="SUPFAM" id="SSF56281">
    <property type="entry name" value="Metallo-hydrolase/oxidoreductase"/>
    <property type="match status" value="1"/>
</dbReference>
<dbReference type="Proteomes" id="UP001198962">
    <property type="component" value="Unassembled WGS sequence"/>
</dbReference>
<protein>
    <submittedName>
        <fullName evidence="7">MBL fold metallo-hydrolase</fullName>
    </submittedName>
</protein>
<evidence type="ECO:0000256" key="5">
    <source>
        <dbReference type="ARBA" id="ARBA00022833"/>
    </source>
</evidence>
<feature type="domain" description="Metallo-beta-lactamase" evidence="6">
    <location>
        <begin position="42"/>
        <end position="236"/>
    </location>
</feature>
<dbReference type="InterPro" id="IPR051013">
    <property type="entry name" value="MBL_superfamily_lactonases"/>
</dbReference>
<keyword evidence="5" id="KW-0862">Zinc</keyword>
<dbReference type="PANTHER" id="PTHR42978:SF2">
    <property type="entry name" value="102 KBASES UNSTABLE REGION: FROM 1 TO 119443"/>
    <property type="match status" value="1"/>
</dbReference>
<keyword evidence="3" id="KW-0479">Metal-binding</keyword>
<evidence type="ECO:0000256" key="1">
    <source>
        <dbReference type="ARBA" id="ARBA00001947"/>
    </source>
</evidence>
<proteinExistence type="inferred from homology"/>
<gene>
    <name evidence="7" type="ORF">LKD32_05970</name>
</gene>
<dbReference type="Gene3D" id="3.60.15.10">
    <property type="entry name" value="Ribonuclease Z/Hydroxyacylglutathione hydrolase-like"/>
    <property type="match status" value="1"/>
</dbReference>
<dbReference type="EMBL" id="JAJEPU010000013">
    <property type="protein sequence ID" value="MCC2164429.1"/>
    <property type="molecule type" value="Genomic_DNA"/>
</dbReference>
<dbReference type="CDD" id="cd16280">
    <property type="entry name" value="metallo-hydrolase-like_MBL-fold"/>
    <property type="match status" value="1"/>
</dbReference>
<reference evidence="7" key="1">
    <citation type="submission" date="2021-10" db="EMBL/GenBank/DDBJ databases">
        <title>Anaerobic single-cell dispensing facilitates the cultivation of human gut bacteria.</title>
        <authorList>
            <person name="Afrizal A."/>
        </authorList>
    </citation>
    <scope>NUCLEOTIDE SEQUENCE</scope>
    <source>
        <strain evidence="7">CLA-AA-H274</strain>
    </source>
</reference>
<evidence type="ECO:0000256" key="2">
    <source>
        <dbReference type="ARBA" id="ARBA00007749"/>
    </source>
</evidence>
<dbReference type="SMART" id="SM00849">
    <property type="entry name" value="Lactamase_B"/>
    <property type="match status" value="1"/>
</dbReference>
<keyword evidence="4" id="KW-0378">Hydrolase</keyword>